<dbReference type="NCBIfam" id="NF005559">
    <property type="entry name" value="PRK07231.1"/>
    <property type="match status" value="1"/>
</dbReference>
<comment type="caution">
    <text evidence="3">The sequence shown here is derived from an EMBL/GenBank/DDBJ whole genome shotgun (WGS) entry which is preliminary data.</text>
</comment>
<dbReference type="Gene3D" id="3.40.50.720">
    <property type="entry name" value="NAD(P)-binding Rossmann-like Domain"/>
    <property type="match status" value="1"/>
</dbReference>
<comment type="similarity">
    <text evidence="1">Belongs to the short-chain dehydrogenases/reductases (SDR) family.</text>
</comment>
<keyword evidence="2" id="KW-0560">Oxidoreductase</keyword>
<dbReference type="AlphaFoldDB" id="A0A0R2L3C0"/>
<keyword evidence="4" id="KW-1185">Reference proteome</keyword>
<gene>
    <name evidence="3" type="ORF">IV66_GL000964</name>
</gene>
<dbReference type="InterPro" id="IPR002347">
    <property type="entry name" value="SDR_fam"/>
</dbReference>
<dbReference type="OrthoDB" id="9805904at2"/>
<dbReference type="Proteomes" id="UP000051886">
    <property type="component" value="Unassembled WGS sequence"/>
</dbReference>
<evidence type="ECO:0000256" key="2">
    <source>
        <dbReference type="ARBA" id="ARBA00023002"/>
    </source>
</evidence>
<dbReference type="PRINTS" id="PR00080">
    <property type="entry name" value="SDRFAMILY"/>
</dbReference>
<accession>A0A0R2L3C0</accession>
<sequence>MGRLDNKVAIITGAASGMGLAGAKIFAKEGASVVLTDVVEDKLNKAAKEIEDADGKATAIKLDVTDPAGWKHVADQTVELYGKIDILINNAGIHVAKGIVDTDMETWNKVMNIDSTSVWLGMKTVIPFMQKNGGGSIINTSSIGALVGGTATGFSAAYSAAKGAVRSLTKFAAQEFGKDYIRVNSVHPGSTFTGMAEEAGLKSKEEMGQAYEGKAALPPYVADAADIGYAYLYLASDESKFVTGEELVVDGGWTTNS</sequence>
<evidence type="ECO:0000313" key="4">
    <source>
        <dbReference type="Proteomes" id="UP000051886"/>
    </source>
</evidence>
<reference evidence="3 4" key="1">
    <citation type="journal article" date="2015" name="Genome Announc.">
        <title>Expanding the biotechnology potential of lactobacilli through comparative genomics of 213 strains and associated genera.</title>
        <authorList>
            <person name="Sun Z."/>
            <person name="Harris H.M."/>
            <person name="McCann A."/>
            <person name="Guo C."/>
            <person name="Argimon S."/>
            <person name="Zhang W."/>
            <person name="Yang X."/>
            <person name="Jeffery I.B."/>
            <person name="Cooney J.C."/>
            <person name="Kagawa T.F."/>
            <person name="Liu W."/>
            <person name="Song Y."/>
            <person name="Salvetti E."/>
            <person name="Wrobel A."/>
            <person name="Rasinkangas P."/>
            <person name="Parkhill J."/>
            <person name="Rea M.C."/>
            <person name="O'Sullivan O."/>
            <person name="Ritari J."/>
            <person name="Douillard F.P."/>
            <person name="Paul Ross R."/>
            <person name="Yang R."/>
            <person name="Briner A.E."/>
            <person name="Felis G.E."/>
            <person name="de Vos W.M."/>
            <person name="Barrangou R."/>
            <person name="Klaenhammer T.R."/>
            <person name="Caufield P.W."/>
            <person name="Cui Y."/>
            <person name="Zhang H."/>
            <person name="O'Toole P.W."/>
        </authorList>
    </citation>
    <scope>NUCLEOTIDE SEQUENCE [LARGE SCALE GENOMIC DNA]</scope>
    <source>
        <strain evidence="3 4">NBRC 103219</strain>
    </source>
</reference>
<dbReference type="InterPro" id="IPR036291">
    <property type="entry name" value="NAD(P)-bd_dom_sf"/>
</dbReference>
<dbReference type="STRING" id="449659.IV66_GL000964"/>
<dbReference type="InterPro" id="IPR020904">
    <property type="entry name" value="Sc_DH/Rdtase_CS"/>
</dbReference>
<evidence type="ECO:0000256" key="1">
    <source>
        <dbReference type="ARBA" id="ARBA00006484"/>
    </source>
</evidence>
<name>A0A0R2L3C0_9LACO</name>
<dbReference type="PANTHER" id="PTHR24321">
    <property type="entry name" value="DEHYDROGENASES, SHORT CHAIN"/>
    <property type="match status" value="1"/>
</dbReference>
<evidence type="ECO:0000313" key="3">
    <source>
        <dbReference type="EMBL" id="KRN95936.1"/>
    </source>
</evidence>
<protein>
    <submittedName>
        <fullName evidence="3">Short-chain dehydrogenase reductase SDR</fullName>
    </submittedName>
</protein>
<dbReference type="GO" id="GO:0008206">
    <property type="term" value="P:bile acid metabolic process"/>
    <property type="evidence" value="ECO:0007669"/>
    <property type="project" value="UniProtKB-ARBA"/>
</dbReference>
<dbReference type="GO" id="GO:0016491">
    <property type="term" value="F:oxidoreductase activity"/>
    <property type="evidence" value="ECO:0007669"/>
    <property type="project" value="UniProtKB-KW"/>
</dbReference>
<organism evidence="3 4">
    <name type="scientific">Ligilactobacillus pobuzihii</name>
    <dbReference type="NCBI Taxonomy" id="449659"/>
    <lineage>
        <taxon>Bacteria</taxon>
        <taxon>Bacillati</taxon>
        <taxon>Bacillota</taxon>
        <taxon>Bacilli</taxon>
        <taxon>Lactobacillales</taxon>
        <taxon>Lactobacillaceae</taxon>
        <taxon>Ligilactobacillus</taxon>
    </lineage>
</organism>
<dbReference type="FunFam" id="3.40.50.720:FF:000084">
    <property type="entry name" value="Short-chain dehydrogenase reductase"/>
    <property type="match status" value="1"/>
</dbReference>
<dbReference type="Pfam" id="PF13561">
    <property type="entry name" value="adh_short_C2"/>
    <property type="match status" value="1"/>
</dbReference>
<dbReference type="PRINTS" id="PR00081">
    <property type="entry name" value="GDHRDH"/>
</dbReference>
<dbReference type="PANTHER" id="PTHR24321:SF8">
    <property type="entry name" value="ESTRADIOL 17-BETA-DEHYDROGENASE 8-RELATED"/>
    <property type="match status" value="1"/>
</dbReference>
<dbReference type="RefSeq" id="WP_017867866.1">
    <property type="nucleotide sequence ID" value="NZ_BJYB01000005.1"/>
</dbReference>
<dbReference type="PROSITE" id="PS00061">
    <property type="entry name" value="ADH_SHORT"/>
    <property type="match status" value="1"/>
</dbReference>
<dbReference type="SUPFAM" id="SSF51735">
    <property type="entry name" value="NAD(P)-binding Rossmann-fold domains"/>
    <property type="match status" value="1"/>
</dbReference>
<proteinExistence type="inferred from homology"/>
<dbReference type="PATRIC" id="fig|449659.4.peg.969"/>
<dbReference type="EMBL" id="JQCN01000069">
    <property type="protein sequence ID" value="KRN95936.1"/>
    <property type="molecule type" value="Genomic_DNA"/>
</dbReference>